<evidence type="ECO:0000256" key="1">
    <source>
        <dbReference type="SAM" id="Coils"/>
    </source>
</evidence>
<dbReference type="AlphaFoldDB" id="A0AAF0DKA9"/>
<feature type="region of interest" description="Disordered" evidence="2">
    <location>
        <begin position="173"/>
        <end position="206"/>
    </location>
</feature>
<organism evidence="3 4">
    <name type="scientific">Emydomyces testavorans</name>
    <dbReference type="NCBI Taxonomy" id="2070801"/>
    <lineage>
        <taxon>Eukaryota</taxon>
        <taxon>Fungi</taxon>
        <taxon>Dikarya</taxon>
        <taxon>Ascomycota</taxon>
        <taxon>Pezizomycotina</taxon>
        <taxon>Eurotiomycetes</taxon>
        <taxon>Eurotiomycetidae</taxon>
        <taxon>Onygenales</taxon>
        <taxon>Nannizziopsiaceae</taxon>
        <taxon>Emydomyces</taxon>
    </lineage>
</organism>
<proteinExistence type="predicted"/>
<feature type="compositionally biased region" description="Basic and acidic residues" evidence="2">
    <location>
        <begin position="185"/>
        <end position="200"/>
    </location>
</feature>
<dbReference type="Proteomes" id="UP001219355">
    <property type="component" value="Chromosome 4"/>
</dbReference>
<protein>
    <submittedName>
        <fullName evidence="3">Uncharacterized protein</fullName>
    </submittedName>
</protein>
<keyword evidence="4" id="KW-1185">Reference proteome</keyword>
<dbReference type="EMBL" id="CP120630">
    <property type="protein sequence ID" value="WEW60315.1"/>
    <property type="molecule type" value="Genomic_DNA"/>
</dbReference>
<gene>
    <name evidence="3" type="ORF">PRK78_005800</name>
</gene>
<reference evidence="3" key="1">
    <citation type="submission" date="2023-03" db="EMBL/GenBank/DDBJ databases">
        <title>Emydomyces testavorans Genome Sequence.</title>
        <authorList>
            <person name="Hoyer L."/>
        </authorList>
    </citation>
    <scope>NUCLEOTIDE SEQUENCE</scope>
    <source>
        <strain evidence="3">16-2883</strain>
    </source>
</reference>
<feature type="coiled-coil region" evidence="1">
    <location>
        <begin position="70"/>
        <end position="130"/>
    </location>
</feature>
<evidence type="ECO:0000313" key="3">
    <source>
        <dbReference type="EMBL" id="WEW60315.1"/>
    </source>
</evidence>
<sequence length="206" mass="21435">MHAAVQNCFLSVFHAKAISSAAIAAIAPPLALFAGAAACEVDAGAAALLPEAVLVADEAPLAVRVADELLDTADAEAEAEEEALAEALAEPVEHAGAGRLVTPAVPQMPLANLTVARGEATQQVMALRNEVEVQMHFTSRPQFWGMEPLAQSCYITRGFGTLGEIAEVRALGGGDGDQAGQSNSDKLHVGRMADTHKQADDGTQWR</sequence>
<accession>A0AAF0DKA9</accession>
<evidence type="ECO:0000256" key="2">
    <source>
        <dbReference type="SAM" id="MobiDB-lite"/>
    </source>
</evidence>
<evidence type="ECO:0000313" key="4">
    <source>
        <dbReference type="Proteomes" id="UP001219355"/>
    </source>
</evidence>
<name>A0AAF0DKA9_9EURO</name>
<keyword evidence="1" id="KW-0175">Coiled coil</keyword>